<evidence type="ECO:0000256" key="1">
    <source>
        <dbReference type="ARBA" id="ARBA00022801"/>
    </source>
</evidence>
<keyword evidence="1 3" id="KW-0378">Hydrolase</keyword>
<sequence>MPAGPLPAPVPEPVELPAGRTAVLALDLGRGCDAGSDPGHPILPAVRTLLDAARSSSVPVLHTLSRGLLGTERGAVSEALGATDREEVLFPDAFDKFHGGGLQQRLVAAGARELVLTGSWISLCVLYTATTALREHRYDVVIPLDAVASPTPYEFEYSVHQLTRVGTLAPGLTGRLRWTRTDLLRFAP</sequence>
<evidence type="ECO:0000313" key="4">
    <source>
        <dbReference type="Proteomes" id="UP001501414"/>
    </source>
</evidence>
<reference evidence="4" key="1">
    <citation type="journal article" date="2019" name="Int. J. Syst. Evol. Microbiol.">
        <title>The Global Catalogue of Microorganisms (GCM) 10K type strain sequencing project: providing services to taxonomists for standard genome sequencing and annotation.</title>
        <authorList>
            <consortium name="The Broad Institute Genomics Platform"/>
            <consortium name="The Broad Institute Genome Sequencing Center for Infectious Disease"/>
            <person name="Wu L."/>
            <person name="Ma J."/>
        </authorList>
    </citation>
    <scope>NUCLEOTIDE SEQUENCE [LARGE SCALE GENOMIC DNA]</scope>
    <source>
        <strain evidence="4">JCM 11896</strain>
    </source>
</reference>
<feature type="domain" description="Isochorismatase-like" evidence="2">
    <location>
        <begin position="40"/>
        <end position="164"/>
    </location>
</feature>
<dbReference type="EMBL" id="BAAAJK010000004">
    <property type="protein sequence ID" value="GAA1382226.1"/>
    <property type="molecule type" value="Genomic_DNA"/>
</dbReference>
<proteinExistence type="predicted"/>
<accession>A0ABP4I5N0</accession>
<keyword evidence="4" id="KW-1185">Reference proteome</keyword>
<evidence type="ECO:0000259" key="2">
    <source>
        <dbReference type="Pfam" id="PF00857"/>
    </source>
</evidence>
<dbReference type="Pfam" id="PF00857">
    <property type="entry name" value="Isochorismatase"/>
    <property type="match status" value="1"/>
</dbReference>
<dbReference type="SUPFAM" id="SSF52499">
    <property type="entry name" value="Isochorismatase-like hydrolases"/>
    <property type="match status" value="1"/>
</dbReference>
<dbReference type="GO" id="GO:0016787">
    <property type="term" value="F:hydrolase activity"/>
    <property type="evidence" value="ECO:0007669"/>
    <property type="project" value="UniProtKB-KW"/>
</dbReference>
<dbReference type="Gene3D" id="3.40.50.850">
    <property type="entry name" value="Isochorismatase-like"/>
    <property type="match status" value="1"/>
</dbReference>
<dbReference type="PANTHER" id="PTHR43540">
    <property type="entry name" value="PEROXYUREIDOACRYLATE/UREIDOACRYLATE AMIDOHYDROLASE-RELATED"/>
    <property type="match status" value="1"/>
</dbReference>
<dbReference type="InterPro" id="IPR050272">
    <property type="entry name" value="Isochorismatase-like_hydrls"/>
</dbReference>
<name>A0ABP4I5N0_9PSEU</name>
<protein>
    <submittedName>
        <fullName evidence="3">Cysteine hydrolase</fullName>
    </submittedName>
</protein>
<dbReference type="InterPro" id="IPR000868">
    <property type="entry name" value="Isochorismatase-like_dom"/>
</dbReference>
<organism evidence="3 4">
    <name type="scientific">Pseudonocardia kongjuensis</name>
    <dbReference type="NCBI Taxonomy" id="102227"/>
    <lineage>
        <taxon>Bacteria</taxon>
        <taxon>Bacillati</taxon>
        <taxon>Actinomycetota</taxon>
        <taxon>Actinomycetes</taxon>
        <taxon>Pseudonocardiales</taxon>
        <taxon>Pseudonocardiaceae</taxon>
        <taxon>Pseudonocardia</taxon>
    </lineage>
</organism>
<dbReference type="Proteomes" id="UP001501414">
    <property type="component" value="Unassembled WGS sequence"/>
</dbReference>
<dbReference type="InterPro" id="IPR036380">
    <property type="entry name" value="Isochorismatase-like_sf"/>
</dbReference>
<comment type="caution">
    <text evidence="3">The sequence shown here is derived from an EMBL/GenBank/DDBJ whole genome shotgun (WGS) entry which is preliminary data.</text>
</comment>
<evidence type="ECO:0000313" key="3">
    <source>
        <dbReference type="EMBL" id="GAA1382226.1"/>
    </source>
</evidence>
<gene>
    <name evidence="3" type="ORF">GCM10009613_09670</name>
</gene>